<accession>A0A7G9A4L6</accession>
<name>A0A7G9A4L6_9VIRU</name>
<proteinExistence type="predicted"/>
<sequence length="527" mass="59093">MKLKMNEAQKAVLPIIESVYTDGVDAIGEPSLSDDERFIIVQFQDGEKLLEAKISDTDIEIKMLNPEDEENRNLEDERQKKKCTTGKPCGNTCIAKHKECKAGKDRSAEVQDFLGKAKYFAANAKSLDQAELSGYNRRAWRIVAEKMESGAVTFLDDDAGQTIGAVVTKTNTSGQLEIEALAWRPTGDSKEAVDRATQLAEFIKESEPNIKGKITIKELASIYDEVEIDYDVNPFRRPSESPRADFKHLINEGKEALKKVFDGESVLKVEKSIEKLRDEASVLTKEIRKTKGEEKKLLKEKEKQLIADIDKLSVLVDSEFSKALNFLKKDADSGKIKELVDSLNFEGLFTDAVSDYKKYAGEVLALIGQNRLPARLHTFKITESGRAYAELATRTIAMNNYSNDSISSWAKEKNKVTLFHEMGHFVEYDDRALIIATKDWIKSRATGNPEKLSKLANNSGYGTDEEAYPDKFADPYVGKIYTFDASEVISMGVQYLSSPSEARKFFAKDPEHFHLTVGTLITGRKNQ</sequence>
<evidence type="ECO:0000256" key="1">
    <source>
        <dbReference type="SAM" id="Coils"/>
    </source>
</evidence>
<dbReference type="EMBL" id="MT840189">
    <property type="protein sequence ID" value="QNL31689.1"/>
    <property type="molecule type" value="Genomic_DNA"/>
</dbReference>
<reference evidence="2" key="1">
    <citation type="submission" date="2020-07" db="EMBL/GenBank/DDBJ databases">
        <title>Dissolved microcystin release linked to lysis of a Microcystis spp. bloom in Lake Erie (USA) attributed to a novel cyanophage.</title>
        <authorList>
            <person name="McKindles K.M."/>
            <person name="Manes M.A."/>
            <person name="DeMarco J.R."/>
            <person name="McClure A."/>
            <person name="McKay R.M."/>
            <person name="Davis T.W."/>
            <person name="Bullerjahn G.S."/>
        </authorList>
    </citation>
    <scope>NUCLEOTIDE SEQUENCE</scope>
</reference>
<feature type="coiled-coil region" evidence="1">
    <location>
        <begin position="266"/>
        <end position="293"/>
    </location>
</feature>
<keyword evidence="1" id="KW-0175">Coiled coil</keyword>
<organism evidence="2">
    <name type="scientific">Bacteriophage sp</name>
    <dbReference type="NCBI Taxonomy" id="38018"/>
    <lineage>
        <taxon>Viruses</taxon>
    </lineage>
</organism>
<evidence type="ECO:0000313" key="2">
    <source>
        <dbReference type="EMBL" id="QNL31689.1"/>
    </source>
</evidence>
<protein>
    <submittedName>
        <fullName evidence="2">Uncharacterized protein</fullName>
    </submittedName>
</protein>